<feature type="compositionally biased region" description="Basic and acidic residues" evidence="1">
    <location>
        <begin position="1141"/>
        <end position="1154"/>
    </location>
</feature>
<sequence>MSVLPSTAYAAPPRLGRGRQLNTIVEEKEDASQGVKSDSEGDGSDSTSTVIGYPATWNPQLYTAAPPRKSSLATTTTVADSPVSSCPSSPLPSSAGEGHRKPASVRSSYSSDSSGTVFSDDGSLSSDPTSFASESSRNSCGSNRSGRNRYPALLIPRGSWGALQGSSPVKEIGLGMSPATKIRLSPGALSALPRCVPEASAPPSLGDSNSTTSDFPDHQGISAPVTPEIKQLEIDHSESWGGPAPVNLLTQHLEIALGDDHSVILSPAEAHSANASSSSIMSPVWTDMVVNFPQVPGATPQDRSPLMPTMDEIKKLDEVNLRSNGSDQGVRLPPDALRTLQRLTTHQRSPDEISFMSGGSRPSKRSGTKEEMRQLTDPSPVSRPRSAEGQTPISDYSFSQLSIPSPGGFFSSLRSGARHTWCLNKSKESSVPNTATAEKFYNRPWDTPSPEEATDSNVVETVLAIEDTNMTEGPPTARQATFTQVGASRPEPKRAHSPSEDSDLYGPGPDPGPDVGVKTETVLVGFEYDEKYQEELKAAANQNIDRTGSWLAAQTGYLSTLLGFEPDFGPHTEPVPPEESADQQNVKASDSAAAVAEVVQPASTAQEVKPTDTSTSAIIDGPELESPGSEPEAKEPVFLTAFQYLLSNRKRRDAFIQAGPRLEAIQAARVAIPEEHVKNIFGQHVLVEPVRPKYAGPFNQNPRATGVFERTAEQIAYKTAEKQQLALASIEPCNWQIEALKAIYRGRLLASAAACHRLTTKSTIPLDDPSCVGNKRLRILDFGGSSTASWAWHAALEWPNVKVYTVITKEQATWQRPAGQIKPEGPQNHRTVSVPHLWQLPFRNGHFDVISARSLHALLRHNPVPGVPEIDEWDLALRECLRVLKPGGYLDYVVMDSAIAHAGPCGSKLSDEFGSELRRRGYEREAGRSFLRRLKKEGYVGVKRAWMFLPMGRRPRPQEDADQHVHGYTGGWQSWRQGAKPFVPTPRPISEVSTISKIVKQYMDVEAVQGPVGSTQDVADLTGLLGARMYEEWLVRVRAEAGIARHKWLDGVDEVIEEGREKGSGWMVLVGWARKPKPKVEPKVEPKVRLEARQEARPEVKTEMRPKVRPEVRPEVNREARPEVKSGVRLQVKPNSKPKSVSKDRNNDRDMDEQKYKLVNRLDRAEISVALGMETFDGHAEEAKIMFSDDGEYDEAQQEMGTIPMVIQG</sequence>
<proteinExistence type="predicted"/>
<organism evidence="3 4">
    <name type="scientific">Exophiala dermatitidis</name>
    <name type="common">Black yeast-like fungus</name>
    <name type="synonym">Wangiella dermatitidis</name>
    <dbReference type="NCBI Taxonomy" id="5970"/>
    <lineage>
        <taxon>Eukaryota</taxon>
        <taxon>Fungi</taxon>
        <taxon>Dikarya</taxon>
        <taxon>Ascomycota</taxon>
        <taxon>Pezizomycotina</taxon>
        <taxon>Eurotiomycetes</taxon>
        <taxon>Chaetothyriomycetidae</taxon>
        <taxon>Chaetothyriales</taxon>
        <taxon>Herpotrichiellaceae</taxon>
        <taxon>Exophiala</taxon>
    </lineage>
</organism>
<dbReference type="AlphaFoldDB" id="A0AAN6F0C0"/>
<dbReference type="Proteomes" id="UP001161757">
    <property type="component" value="Unassembled WGS sequence"/>
</dbReference>
<gene>
    <name evidence="3" type="ORF">HRR80_002149</name>
</gene>
<dbReference type="EMBL" id="JAJGCB010000003">
    <property type="protein sequence ID" value="KAJ8993641.1"/>
    <property type="molecule type" value="Genomic_DNA"/>
</dbReference>
<reference evidence="3" key="1">
    <citation type="submission" date="2023-01" db="EMBL/GenBank/DDBJ databases">
        <title>Exophiala dermititidis isolated from Cystic Fibrosis Patient.</title>
        <authorList>
            <person name="Kurbessoian T."/>
            <person name="Crocker A."/>
            <person name="Murante D."/>
            <person name="Hogan D.A."/>
            <person name="Stajich J.E."/>
        </authorList>
    </citation>
    <scope>NUCLEOTIDE SEQUENCE</scope>
    <source>
        <strain evidence="3">Ex8</strain>
    </source>
</reference>
<feature type="compositionally biased region" description="Basic and acidic residues" evidence="1">
    <location>
        <begin position="1080"/>
        <end position="1126"/>
    </location>
</feature>
<dbReference type="Gene3D" id="3.40.50.150">
    <property type="entry name" value="Vaccinia Virus protein VP39"/>
    <property type="match status" value="1"/>
</dbReference>
<dbReference type="InterPro" id="IPR013216">
    <property type="entry name" value="Methyltransf_11"/>
</dbReference>
<feature type="region of interest" description="Disordered" evidence="1">
    <location>
        <begin position="343"/>
        <end position="400"/>
    </location>
</feature>
<evidence type="ECO:0000313" key="4">
    <source>
        <dbReference type="Proteomes" id="UP001161757"/>
    </source>
</evidence>
<feature type="compositionally biased region" description="Polar residues" evidence="1">
    <location>
        <begin position="388"/>
        <end position="400"/>
    </location>
</feature>
<comment type="caution">
    <text evidence="3">The sequence shown here is derived from an EMBL/GenBank/DDBJ whole genome shotgun (WGS) entry which is preliminary data.</text>
</comment>
<evidence type="ECO:0000259" key="2">
    <source>
        <dbReference type="Pfam" id="PF08241"/>
    </source>
</evidence>
<feature type="compositionally biased region" description="Low complexity" evidence="1">
    <location>
        <begin position="104"/>
        <end position="123"/>
    </location>
</feature>
<feature type="region of interest" description="Disordered" evidence="1">
    <location>
        <begin position="1080"/>
        <end position="1154"/>
    </location>
</feature>
<name>A0AAN6F0C0_EXODE</name>
<dbReference type="SUPFAM" id="SSF53335">
    <property type="entry name" value="S-adenosyl-L-methionine-dependent methyltransferases"/>
    <property type="match status" value="1"/>
</dbReference>
<dbReference type="Pfam" id="PF08241">
    <property type="entry name" value="Methyltransf_11"/>
    <property type="match status" value="1"/>
</dbReference>
<feature type="domain" description="Methyltransferase type 11" evidence="2">
    <location>
        <begin position="837"/>
        <end position="890"/>
    </location>
</feature>
<feature type="compositionally biased region" description="Low complexity" evidence="1">
    <location>
        <begin position="133"/>
        <end position="147"/>
    </location>
</feature>
<evidence type="ECO:0000256" key="1">
    <source>
        <dbReference type="SAM" id="MobiDB-lite"/>
    </source>
</evidence>
<feature type="region of interest" description="Disordered" evidence="1">
    <location>
        <begin position="482"/>
        <end position="517"/>
    </location>
</feature>
<dbReference type="InterPro" id="IPR029063">
    <property type="entry name" value="SAM-dependent_MTases_sf"/>
</dbReference>
<dbReference type="GO" id="GO:0008757">
    <property type="term" value="F:S-adenosylmethionine-dependent methyltransferase activity"/>
    <property type="evidence" value="ECO:0007669"/>
    <property type="project" value="InterPro"/>
</dbReference>
<accession>A0AAN6F0C0</accession>
<feature type="compositionally biased region" description="Polar residues" evidence="1">
    <location>
        <begin position="601"/>
        <end position="617"/>
    </location>
</feature>
<feature type="region of interest" description="Disordered" evidence="1">
    <location>
        <begin position="1"/>
        <end position="147"/>
    </location>
</feature>
<feature type="compositionally biased region" description="Low complexity" evidence="1">
    <location>
        <begin position="81"/>
        <end position="94"/>
    </location>
</feature>
<evidence type="ECO:0000313" key="3">
    <source>
        <dbReference type="EMBL" id="KAJ8993641.1"/>
    </source>
</evidence>
<protein>
    <recommendedName>
        <fullName evidence="2">Methyltransferase type 11 domain-containing protein</fullName>
    </recommendedName>
</protein>
<feature type="region of interest" description="Disordered" evidence="1">
    <location>
        <begin position="600"/>
        <end position="631"/>
    </location>
</feature>
<feature type="compositionally biased region" description="Basic and acidic residues" evidence="1">
    <location>
        <begin position="490"/>
        <end position="499"/>
    </location>
</feature>